<evidence type="ECO:0000313" key="4">
    <source>
        <dbReference type="EMBL" id="CZT14725.1"/>
    </source>
</evidence>
<dbReference type="GO" id="GO:0004497">
    <property type="term" value="F:monooxygenase activity"/>
    <property type="evidence" value="ECO:0007669"/>
    <property type="project" value="UniProtKB-KW"/>
</dbReference>
<dbReference type="SUPFAM" id="SSF51735">
    <property type="entry name" value="NAD(P)-binding Rossmann-fold domains"/>
    <property type="match status" value="1"/>
</dbReference>
<dbReference type="InterPro" id="IPR050346">
    <property type="entry name" value="FMO-like"/>
</dbReference>
<dbReference type="Pfam" id="PF13738">
    <property type="entry name" value="Pyr_redox_3"/>
    <property type="match status" value="1"/>
</dbReference>
<dbReference type="OrthoDB" id="66881at2759"/>
<proteinExistence type="predicted"/>
<accession>A0A2D3UPE9</accession>
<name>A0A2D3UPE9_9PEZI</name>
<dbReference type="Proteomes" id="UP000225277">
    <property type="component" value="Unassembled WGS sequence"/>
</dbReference>
<dbReference type="GeneID" id="35596050"/>
<evidence type="ECO:0000256" key="1">
    <source>
        <dbReference type="ARBA" id="ARBA00022630"/>
    </source>
</evidence>
<keyword evidence="3" id="KW-0560">Oxidoreductase</keyword>
<dbReference type="PANTHER" id="PTHR23023">
    <property type="entry name" value="DIMETHYLANILINE MONOOXYGENASE"/>
    <property type="match status" value="1"/>
</dbReference>
<dbReference type="PRINTS" id="PR00469">
    <property type="entry name" value="PNDRDTASEII"/>
</dbReference>
<dbReference type="Gene3D" id="3.50.50.60">
    <property type="entry name" value="FAD/NAD(P)-binding domain"/>
    <property type="match status" value="1"/>
</dbReference>
<evidence type="ECO:0000256" key="2">
    <source>
        <dbReference type="ARBA" id="ARBA00022827"/>
    </source>
</evidence>
<reference evidence="4 5" key="1">
    <citation type="submission" date="2016-03" db="EMBL/GenBank/DDBJ databases">
        <authorList>
            <person name="Ploux O."/>
        </authorList>
    </citation>
    <scope>NUCLEOTIDE SEQUENCE [LARGE SCALE GENOMIC DNA]</scope>
    <source>
        <strain evidence="4 5">URUG2</strain>
    </source>
</reference>
<sequence length="518" mass="57006">MYSFDGFGIERKSSYGSLIDLSENGKAQSAGGRPRIAIVGAGITGISTACHILDAGLDCHIFESGNESSVGGIWTKVNTTSRLQIHSQFYRFHPAVQWDSDYPNRQEILGQVHQLWDRYNLASRTTFHCPVESTRQEDDGKWVVNDPSYGYFDGVVAAVGTCGEVYAPKIAGQDNFKGRVIHSSELDPEAVKGKNVVIIGGGASAVEALEFSCDNGAASAKVLARSERWFIPREPRLNACLAGTVGDRFGILAWILGFMIRFFFYREFWEMAPPSSGPYTLFSGTPIVNSRIFQLMRQGRASWVRGDVRGFSEHGIEFTRRKGSPKAGELNGEATTEKGDICILATGYSRPSLQFLPQTKSSSKYQPPNWYLQTFPTENATVCATNCTWQEGIGSVGGVHIGLYTRFLLAFVMDPEARPSERFMKGWVDLVHILKKPYPGGALSFVSSAELFFWIVVVIAVQPSLWKWASFILSGPDLLHGKNVAQNTNLSERFPSNASQPALPEKPIAARQDSGISI</sequence>
<keyword evidence="4" id="KW-0503">Monooxygenase</keyword>
<evidence type="ECO:0000256" key="3">
    <source>
        <dbReference type="ARBA" id="ARBA00023002"/>
    </source>
</evidence>
<protein>
    <submittedName>
        <fullName evidence="4">Related to ACB 4-hydroxyacetophenone monooxygenase</fullName>
    </submittedName>
</protein>
<keyword evidence="5" id="KW-1185">Reference proteome</keyword>
<dbReference type="EMBL" id="FJUY01000001">
    <property type="protein sequence ID" value="CZT14725.1"/>
    <property type="molecule type" value="Genomic_DNA"/>
</dbReference>
<evidence type="ECO:0000313" key="5">
    <source>
        <dbReference type="Proteomes" id="UP000225277"/>
    </source>
</evidence>
<organism evidence="4 5">
    <name type="scientific">Ramularia collo-cygni</name>
    <dbReference type="NCBI Taxonomy" id="112498"/>
    <lineage>
        <taxon>Eukaryota</taxon>
        <taxon>Fungi</taxon>
        <taxon>Dikarya</taxon>
        <taxon>Ascomycota</taxon>
        <taxon>Pezizomycotina</taxon>
        <taxon>Dothideomycetes</taxon>
        <taxon>Dothideomycetidae</taxon>
        <taxon>Mycosphaerellales</taxon>
        <taxon>Mycosphaerellaceae</taxon>
        <taxon>Ramularia</taxon>
    </lineage>
</organism>
<dbReference type="RefSeq" id="XP_023621622.1">
    <property type="nucleotide sequence ID" value="XM_023765854.1"/>
</dbReference>
<dbReference type="InterPro" id="IPR036291">
    <property type="entry name" value="NAD(P)-bd_dom_sf"/>
</dbReference>
<dbReference type="AlphaFoldDB" id="A0A2D3UPE9"/>
<dbReference type="InterPro" id="IPR036188">
    <property type="entry name" value="FAD/NAD-bd_sf"/>
</dbReference>
<gene>
    <name evidence="4" type="ORF">RCC_00691</name>
</gene>
<keyword evidence="2" id="KW-0274">FAD</keyword>
<keyword evidence="1" id="KW-0285">Flavoprotein</keyword>
<dbReference type="SUPFAM" id="SSF51905">
    <property type="entry name" value="FAD/NAD(P)-binding domain"/>
    <property type="match status" value="1"/>
</dbReference>